<organism evidence="1 2">
    <name type="scientific">Haloprofundus marisrubri</name>
    <dbReference type="NCBI Taxonomy" id="1514971"/>
    <lineage>
        <taxon>Archaea</taxon>
        <taxon>Methanobacteriati</taxon>
        <taxon>Methanobacteriota</taxon>
        <taxon>Stenosarchaea group</taxon>
        <taxon>Halobacteria</taxon>
        <taxon>Halobacteriales</taxon>
        <taxon>Haloferacaceae</taxon>
        <taxon>Haloprofundus</taxon>
    </lineage>
</organism>
<evidence type="ECO:0000313" key="1">
    <source>
        <dbReference type="EMBL" id="KTG09002.1"/>
    </source>
</evidence>
<accession>A0A0W1R6I3</accession>
<dbReference type="EMBL" id="LOPU01000029">
    <property type="protein sequence ID" value="KTG09002.1"/>
    <property type="molecule type" value="Genomic_DNA"/>
</dbReference>
<name>A0A0W1R6I3_9EURY</name>
<proteinExistence type="predicted"/>
<dbReference type="AlphaFoldDB" id="A0A0W1R6I3"/>
<sequence length="65" mass="7644">MFKRDKPTVPVFWRVYLLCHLFGSVEIFNGRFDLLLGKDARVSFPPSFSTDTTNSIDVVWLRRNH</sequence>
<protein>
    <submittedName>
        <fullName evidence="1">Uncharacterized protein</fullName>
    </submittedName>
</protein>
<dbReference type="Proteomes" id="UP000054387">
    <property type="component" value="Unassembled WGS sequence"/>
</dbReference>
<gene>
    <name evidence="1" type="ORF">AUR64_14450</name>
</gene>
<keyword evidence="2" id="KW-1185">Reference proteome</keyword>
<reference evidence="1 2" key="1">
    <citation type="submission" date="2015-12" db="EMBL/GenBank/DDBJ databases">
        <title>Haloprofundus marisrubri gen. nov., sp. nov., an extremely halophilic archaeon isolated from the Discovery deep brine-seawater interface in the Red Sea.</title>
        <authorList>
            <person name="Zhang G."/>
            <person name="Stingl U."/>
            <person name="Rashid M."/>
        </authorList>
    </citation>
    <scope>NUCLEOTIDE SEQUENCE [LARGE SCALE GENOMIC DNA]</scope>
    <source>
        <strain evidence="1 2">SB9</strain>
    </source>
</reference>
<evidence type="ECO:0000313" key="2">
    <source>
        <dbReference type="Proteomes" id="UP000054387"/>
    </source>
</evidence>
<comment type="caution">
    <text evidence="1">The sequence shown here is derived from an EMBL/GenBank/DDBJ whole genome shotgun (WGS) entry which is preliminary data.</text>
</comment>